<evidence type="ECO:0000313" key="3">
    <source>
        <dbReference type="Proteomes" id="UP000664132"/>
    </source>
</evidence>
<evidence type="ECO:0008006" key="4">
    <source>
        <dbReference type="Google" id="ProtNLM"/>
    </source>
</evidence>
<dbReference type="InterPro" id="IPR002347">
    <property type="entry name" value="SDR_fam"/>
</dbReference>
<dbReference type="AlphaFoldDB" id="A0A8H7W4L9"/>
<sequence length="345" mass="38310">MADQSDPNRPAVNPSKLWTNWQFFQGVNPRKLSIPDADLRGKWILITGGNSGIGREAALQFAKWGANIVLGCRPNPPPREPRPDDVVEEIKTTAKASGHEHTTIEWWECDMSKFTSVEAFGKRWLETNRPLDILANNAGTGGGNDGKPKLTSDGFEMLHQVNFISHVLLTLILLPSLARAPEPRIICTTSNMQYIGVFDLTNANNGIMSYPNNKLYFQTWLTELQARLLKNDKYDHIVVHGVHPGFTITNIWGSTGMDFFTKVAAVVMHYVGVDAQQGSLAITNAASNPQWGLKQSGGGGTFANRIWQAKPMPQTKDPECRRQVWDFVAGEMNLKERGLLEGLEV</sequence>
<dbReference type="PANTHER" id="PTHR43157">
    <property type="entry name" value="PHOSPHATIDYLINOSITOL-GLYCAN BIOSYNTHESIS CLASS F PROTEIN-RELATED"/>
    <property type="match status" value="1"/>
</dbReference>
<dbReference type="Proteomes" id="UP000664132">
    <property type="component" value="Unassembled WGS sequence"/>
</dbReference>
<dbReference type="SUPFAM" id="SSF51735">
    <property type="entry name" value="NAD(P)-binding Rossmann-fold domains"/>
    <property type="match status" value="1"/>
</dbReference>
<dbReference type="PANTHER" id="PTHR43157:SF31">
    <property type="entry name" value="PHOSPHATIDYLINOSITOL-GLYCAN BIOSYNTHESIS CLASS F PROTEIN"/>
    <property type="match status" value="1"/>
</dbReference>
<dbReference type="Gene3D" id="3.40.50.720">
    <property type="entry name" value="NAD(P)-binding Rossmann-like Domain"/>
    <property type="match status" value="1"/>
</dbReference>
<dbReference type="OrthoDB" id="542013at2759"/>
<protein>
    <recommendedName>
        <fullName evidence="4">NAD(P)-binding protein</fullName>
    </recommendedName>
</protein>
<dbReference type="InterPro" id="IPR036291">
    <property type="entry name" value="NAD(P)-bd_dom_sf"/>
</dbReference>
<name>A0A8H7W4L9_9HELO</name>
<proteinExistence type="predicted"/>
<keyword evidence="1" id="KW-0560">Oxidoreductase</keyword>
<dbReference type="PRINTS" id="PR00081">
    <property type="entry name" value="GDHRDH"/>
</dbReference>
<dbReference type="Pfam" id="PF00106">
    <property type="entry name" value="adh_short"/>
    <property type="match status" value="1"/>
</dbReference>
<evidence type="ECO:0000313" key="2">
    <source>
        <dbReference type="EMBL" id="KAG4415032.1"/>
    </source>
</evidence>
<dbReference type="GO" id="GO:0016491">
    <property type="term" value="F:oxidoreductase activity"/>
    <property type="evidence" value="ECO:0007669"/>
    <property type="project" value="UniProtKB-KW"/>
</dbReference>
<comment type="caution">
    <text evidence="2">The sequence shown here is derived from an EMBL/GenBank/DDBJ whole genome shotgun (WGS) entry which is preliminary data.</text>
</comment>
<reference evidence="2" key="1">
    <citation type="submission" date="2021-02" db="EMBL/GenBank/DDBJ databases">
        <title>Genome sequence Cadophora malorum strain M34.</title>
        <authorList>
            <person name="Stefanovic E."/>
            <person name="Vu D."/>
            <person name="Scully C."/>
            <person name="Dijksterhuis J."/>
            <person name="Roader J."/>
            <person name="Houbraken J."/>
        </authorList>
    </citation>
    <scope>NUCLEOTIDE SEQUENCE</scope>
    <source>
        <strain evidence="2">M34</strain>
    </source>
</reference>
<keyword evidence="3" id="KW-1185">Reference proteome</keyword>
<accession>A0A8H7W4L9</accession>
<dbReference type="EMBL" id="JAFJYH010000239">
    <property type="protein sequence ID" value="KAG4415032.1"/>
    <property type="molecule type" value="Genomic_DNA"/>
</dbReference>
<gene>
    <name evidence="2" type="ORF">IFR04_011853</name>
</gene>
<evidence type="ECO:0000256" key="1">
    <source>
        <dbReference type="ARBA" id="ARBA00023002"/>
    </source>
</evidence>
<organism evidence="2 3">
    <name type="scientific">Cadophora malorum</name>
    <dbReference type="NCBI Taxonomy" id="108018"/>
    <lineage>
        <taxon>Eukaryota</taxon>
        <taxon>Fungi</taxon>
        <taxon>Dikarya</taxon>
        <taxon>Ascomycota</taxon>
        <taxon>Pezizomycotina</taxon>
        <taxon>Leotiomycetes</taxon>
        <taxon>Helotiales</taxon>
        <taxon>Ploettnerulaceae</taxon>
        <taxon>Cadophora</taxon>
    </lineage>
</organism>